<keyword evidence="4" id="KW-0547">Nucleotide-binding</keyword>
<evidence type="ECO:0000256" key="5">
    <source>
        <dbReference type="ARBA" id="ARBA00022840"/>
    </source>
</evidence>
<dbReference type="EC" id="5.6.2.2" evidence="2"/>
<keyword evidence="5" id="KW-0067">ATP-binding</keyword>
<dbReference type="Proteomes" id="UP000289555">
    <property type="component" value="Chromosome"/>
</dbReference>
<evidence type="ECO:0000256" key="2">
    <source>
        <dbReference type="ARBA" id="ARBA00012895"/>
    </source>
</evidence>
<evidence type="ECO:0000313" key="12">
    <source>
        <dbReference type="Proteomes" id="UP000289555"/>
    </source>
</evidence>
<dbReference type="EMBL" id="AP019416">
    <property type="protein sequence ID" value="BBI50026.1"/>
    <property type="molecule type" value="Genomic_DNA"/>
</dbReference>
<dbReference type="InterPro" id="IPR005737">
    <property type="entry name" value="TopoIV_B_Gneg"/>
</dbReference>
<evidence type="ECO:0000259" key="10">
    <source>
        <dbReference type="Pfam" id="PF00986"/>
    </source>
</evidence>
<feature type="domain" description="DNA gyrase B subunit C-terminal" evidence="10">
    <location>
        <begin position="51"/>
        <end position="108"/>
    </location>
</feature>
<dbReference type="PANTHER" id="PTHR45866:SF4">
    <property type="entry name" value="DNA TOPOISOMERASE 4 SUBUNIT B"/>
    <property type="match status" value="1"/>
</dbReference>
<proteinExistence type="predicted"/>
<evidence type="ECO:0000256" key="4">
    <source>
        <dbReference type="ARBA" id="ARBA00022741"/>
    </source>
</evidence>
<dbReference type="InterPro" id="IPR013759">
    <property type="entry name" value="Topo_IIA_B_C"/>
</dbReference>
<dbReference type="InterPro" id="IPR013760">
    <property type="entry name" value="Topo_IIA-like_dom_sf"/>
</dbReference>
<evidence type="ECO:0000256" key="8">
    <source>
        <dbReference type="ARBA" id="ARBA00023125"/>
    </source>
</evidence>
<dbReference type="Gene3D" id="3.40.50.670">
    <property type="match status" value="1"/>
</dbReference>
<keyword evidence="6" id="KW-0460">Magnesium</keyword>
<protein>
    <recommendedName>
        <fullName evidence="2">DNA topoisomerase (ATP-hydrolyzing)</fullName>
        <ecNumber evidence="2">5.6.2.2</ecNumber>
    </recommendedName>
</protein>
<name>A0ABN5WZP0_9GAMM</name>
<dbReference type="InterPro" id="IPR002288">
    <property type="entry name" value="DNA_gyrase_B_C"/>
</dbReference>
<evidence type="ECO:0000256" key="1">
    <source>
        <dbReference type="ARBA" id="ARBA00000185"/>
    </source>
</evidence>
<evidence type="ECO:0000256" key="7">
    <source>
        <dbReference type="ARBA" id="ARBA00023029"/>
    </source>
</evidence>
<keyword evidence="9" id="KW-0413">Isomerase</keyword>
<gene>
    <name evidence="11" type="ORF">HORIV_24470</name>
</gene>
<keyword evidence="8" id="KW-0238">DNA-binding</keyword>
<dbReference type="PANTHER" id="PTHR45866">
    <property type="entry name" value="DNA GYRASE/TOPOISOMERASE SUBUNIT B"/>
    <property type="match status" value="1"/>
</dbReference>
<evidence type="ECO:0000313" key="11">
    <source>
        <dbReference type="EMBL" id="BBI50026.1"/>
    </source>
</evidence>
<accession>A0ABN5WZP0</accession>
<dbReference type="Pfam" id="PF00986">
    <property type="entry name" value="DNA_gyraseB_C"/>
    <property type="match status" value="1"/>
</dbReference>
<evidence type="ECO:0000256" key="6">
    <source>
        <dbReference type="ARBA" id="ARBA00022842"/>
    </source>
</evidence>
<dbReference type="PRINTS" id="PR01098">
    <property type="entry name" value="TOPISMRASE4B"/>
</dbReference>
<dbReference type="SUPFAM" id="SSF56719">
    <property type="entry name" value="Type II DNA topoisomerase"/>
    <property type="match status" value="1"/>
</dbReference>
<evidence type="ECO:0000256" key="9">
    <source>
        <dbReference type="ARBA" id="ARBA00023235"/>
    </source>
</evidence>
<keyword evidence="3" id="KW-0479">Metal-binding</keyword>
<dbReference type="PRINTS" id="PR00418">
    <property type="entry name" value="TPI2FAMILY"/>
</dbReference>
<keyword evidence="7" id="KW-0799">Topoisomerase</keyword>
<sequence>MRHFPSLVDAGHVYVAMPPLYRIDLGKEVHYALDESEKAAILKQLANKRGTPNVQRFKGLGEMSPLQLRETTMSTETRRLVQLTLTDGDGTMEMMDMLLAKKRAGDRKNGWKITATSLISRFDYASDRAWSCECGAAATLRFLFLKPITTTRCIEINMPDKNFTLKGERRCLKRYLGS</sequence>
<keyword evidence="12" id="KW-1185">Reference proteome</keyword>
<evidence type="ECO:0000256" key="3">
    <source>
        <dbReference type="ARBA" id="ARBA00022723"/>
    </source>
</evidence>
<organism evidence="11 12">
    <name type="scientific">Vreelandella olivaria</name>
    <dbReference type="NCBI Taxonomy" id="390919"/>
    <lineage>
        <taxon>Bacteria</taxon>
        <taxon>Pseudomonadati</taxon>
        <taxon>Pseudomonadota</taxon>
        <taxon>Gammaproteobacteria</taxon>
        <taxon>Oceanospirillales</taxon>
        <taxon>Halomonadaceae</taxon>
        <taxon>Vreelandella</taxon>
    </lineage>
</organism>
<reference evidence="12" key="1">
    <citation type="journal article" date="2019" name="Microbiol. Resour. Announc.">
        <title>Complete Genome Sequence of Halomonas olivaria, a Moderately Halophilic Bacterium Isolated from Olive Processing Effluents, Obtained by Nanopore Sequencing.</title>
        <authorList>
            <person name="Nagata S."/>
            <person name="Ii K.M."/>
            <person name="Tsukimi T."/>
            <person name="Miura M.C."/>
            <person name="Galipon J."/>
            <person name="Arakawa K."/>
        </authorList>
    </citation>
    <scope>NUCLEOTIDE SEQUENCE [LARGE SCALE GENOMIC DNA]</scope>
    <source>
        <strain evidence="12">TYRC17</strain>
    </source>
</reference>
<comment type="catalytic activity">
    <reaction evidence="1">
        <text>ATP-dependent breakage, passage and rejoining of double-stranded DNA.</text>
        <dbReference type="EC" id="5.6.2.2"/>
    </reaction>
</comment>